<dbReference type="InterPro" id="IPR036680">
    <property type="entry name" value="SPOR-like_sf"/>
</dbReference>
<dbReference type="Pfam" id="PF05036">
    <property type="entry name" value="SPOR"/>
    <property type="match status" value="1"/>
</dbReference>
<proteinExistence type="predicted"/>
<feature type="region of interest" description="Disordered" evidence="1">
    <location>
        <begin position="388"/>
        <end position="415"/>
    </location>
</feature>
<dbReference type="PANTHER" id="PTHR35894:SF7">
    <property type="entry name" value="GENERAL SECRETION PATHWAY PROTEIN A-RELATED"/>
    <property type="match status" value="1"/>
</dbReference>
<feature type="compositionally biased region" description="Basic and acidic residues" evidence="1">
    <location>
        <begin position="388"/>
        <end position="404"/>
    </location>
</feature>
<sequence>MSIGHDLTVLELESQIDVLSRIQFVSRFGSNLMHIEGVKGSGKSWLAQRYLEKWCDEADQVLLMCHSSQTTQQQRGIILKQMVRDPLFNEFDTVVDSVGRMLAGEKCNLVLVIDDAHLLSSELLSELWLLVQKAQSAPNWQINVLLFAEKEKLTLPLSQMSYGQDHKPVDVDIDALSEEEAATFAELLVVRFAESREDKNRIRNLVDKSNRLPAELIALGEKKTERRIIIRSVTHSPVGILGLASVLLLGAVGSYFWFNSSSVVSEPSVVDLALEGDTQLVIPDPETNGLVINNSDNQSVEDDSSAIPPEIIELPVIAETPLEEGLRVVVPSELVDSLIHESKLVSESITDTIIEKKESLVSDSDKTIKAIAKTINVVPEVKVKPETKTVSESKDALRKKEPSKNKALSSIQDEPPKETLQLADKELKAISEKRYILQLAALTNSKAAQEFLKEHDIENSARIYQTLRNGSIWYIVTFGDYASISSARGAVKILPTSVQSLGPWAKSLVQVHREIDSVK</sequence>
<organism evidence="3 4">
    <name type="scientific">Aliivibrio wodanis</name>
    <dbReference type="NCBI Taxonomy" id="80852"/>
    <lineage>
        <taxon>Bacteria</taxon>
        <taxon>Pseudomonadati</taxon>
        <taxon>Pseudomonadota</taxon>
        <taxon>Gammaproteobacteria</taxon>
        <taxon>Vibrionales</taxon>
        <taxon>Vibrionaceae</taxon>
        <taxon>Aliivibrio</taxon>
    </lineage>
</organism>
<dbReference type="HOGENOM" id="CLU_512724_0_0_6"/>
<dbReference type="Gene3D" id="3.40.50.300">
    <property type="entry name" value="P-loop containing nucleotide triphosphate hydrolases"/>
    <property type="match status" value="1"/>
</dbReference>
<dbReference type="SUPFAM" id="SSF110997">
    <property type="entry name" value="Sporulation related repeat"/>
    <property type="match status" value="1"/>
</dbReference>
<keyword evidence="3" id="KW-0131">Cell cycle</keyword>
<dbReference type="AlphaFoldDB" id="A0A090IQ32"/>
<dbReference type="GO" id="GO:0016887">
    <property type="term" value="F:ATP hydrolysis activity"/>
    <property type="evidence" value="ECO:0007669"/>
    <property type="project" value="InterPro"/>
</dbReference>
<dbReference type="InterPro" id="IPR007730">
    <property type="entry name" value="SPOR-like_dom"/>
</dbReference>
<evidence type="ECO:0000313" key="3">
    <source>
        <dbReference type="EMBL" id="CED70405.1"/>
    </source>
</evidence>
<dbReference type="EMBL" id="LN554846">
    <property type="protein sequence ID" value="CED70405.1"/>
    <property type="molecule type" value="Genomic_DNA"/>
</dbReference>
<dbReference type="GO" id="GO:0042834">
    <property type="term" value="F:peptidoglycan binding"/>
    <property type="evidence" value="ECO:0007669"/>
    <property type="project" value="InterPro"/>
</dbReference>
<dbReference type="PATRIC" id="fig|80852.17.peg.316"/>
<reference evidence="4" key="1">
    <citation type="submission" date="2014-09" db="EMBL/GenBank/DDBJ databases">
        <authorList>
            <person name="Hjerde E."/>
        </authorList>
    </citation>
    <scope>NUCLEOTIDE SEQUENCE [LARGE SCALE GENOMIC DNA]</scope>
    <source>
        <strain evidence="4">06/09/139</strain>
    </source>
</reference>
<dbReference type="InterPro" id="IPR052026">
    <property type="entry name" value="ExeA_AAA_ATPase_DNA-bind"/>
</dbReference>
<dbReference type="SUPFAM" id="SSF52540">
    <property type="entry name" value="P-loop containing nucleoside triphosphate hydrolases"/>
    <property type="match status" value="1"/>
</dbReference>
<dbReference type="PROSITE" id="PS51724">
    <property type="entry name" value="SPOR"/>
    <property type="match status" value="1"/>
</dbReference>
<dbReference type="Proteomes" id="UP000032427">
    <property type="component" value="Chromosome 1"/>
</dbReference>
<dbReference type="GO" id="GO:0051301">
    <property type="term" value="P:cell division"/>
    <property type="evidence" value="ECO:0007669"/>
    <property type="project" value="UniProtKB-KW"/>
</dbReference>
<dbReference type="PANTHER" id="PTHR35894">
    <property type="entry name" value="GENERAL SECRETION PATHWAY PROTEIN A-RELATED"/>
    <property type="match status" value="1"/>
</dbReference>
<gene>
    <name evidence="3" type="ORF">AWOD_I_0310</name>
</gene>
<evidence type="ECO:0000259" key="2">
    <source>
        <dbReference type="PROSITE" id="PS51724"/>
    </source>
</evidence>
<protein>
    <submittedName>
        <fullName evidence="3">Putative cell division protein</fullName>
    </submittedName>
</protein>
<dbReference type="KEGG" id="awd:AWOD_I_0310"/>
<accession>A0A090IQ32</accession>
<evidence type="ECO:0000313" key="4">
    <source>
        <dbReference type="Proteomes" id="UP000032427"/>
    </source>
</evidence>
<feature type="domain" description="SPOR" evidence="2">
    <location>
        <begin position="429"/>
        <end position="507"/>
    </location>
</feature>
<dbReference type="OrthoDB" id="6189127at2"/>
<dbReference type="STRING" id="80852.AWOD_I_0310"/>
<dbReference type="InterPro" id="IPR049945">
    <property type="entry name" value="AAA_22"/>
</dbReference>
<dbReference type="InterPro" id="IPR027417">
    <property type="entry name" value="P-loop_NTPase"/>
</dbReference>
<dbReference type="GeneID" id="28539842"/>
<dbReference type="Gene3D" id="3.30.70.1070">
    <property type="entry name" value="Sporulation related repeat"/>
    <property type="match status" value="1"/>
</dbReference>
<name>A0A090IQ32_9GAMM</name>
<keyword evidence="3" id="KW-0132">Cell division</keyword>
<evidence type="ECO:0000256" key="1">
    <source>
        <dbReference type="SAM" id="MobiDB-lite"/>
    </source>
</evidence>
<dbReference type="Pfam" id="PF13401">
    <property type="entry name" value="AAA_22"/>
    <property type="match status" value="1"/>
</dbReference>
<keyword evidence="4" id="KW-1185">Reference proteome</keyword>